<name>A0A8I5N6A1_PAPAN</name>
<reference evidence="1" key="3">
    <citation type="submission" date="2025-09" db="UniProtKB">
        <authorList>
            <consortium name="Ensembl"/>
        </authorList>
    </citation>
    <scope>IDENTIFICATION</scope>
</reference>
<keyword evidence="2" id="KW-1185">Reference proteome</keyword>
<reference evidence="1 2" key="1">
    <citation type="submission" date="2012-03" db="EMBL/GenBank/DDBJ databases">
        <title>Whole Genome Assembly of Papio anubis.</title>
        <authorList>
            <person name="Liu Y.L."/>
            <person name="Abraham K.A."/>
            <person name="Akbar H.A."/>
            <person name="Ali S.A."/>
            <person name="Anosike U.A."/>
            <person name="Aqrawi P.A."/>
            <person name="Arias F.A."/>
            <person name="Attaway T.A."/>
            <person name="Awwad R.A."/>
            <person name="Babu C.B."/>
            <person name="Bandaranaike D.B."/>
            <person name="Battles P.B."/>
            <person name="Bell A.B."/>
            <person name="Beltran B.B."/>
            <person name="Berhane-Mersha D.B."/>
            <person name="Bess C.B."/>
            <person name="Bickham C.B."/>
            <person name="Bolden T.B."/>
            <person name="Carter K.C."/>
            <person name="Chau D.C."/>
            <person name="Chavez A.C."/>
            <person name="Clerc-Blankenburg K.C."/>
            <person name="Coyle M.C."/>
            <person name="Dao M.D."/>
            <person name="Davila M.L.D."/>
            <person name="Davy-Carroll L.D."/>
            <person name="Denson S.D."/>
            <person name="Dinh H.D."/>
            <person name="Fernandez S.F."/>
            <person name="Fernando P.F."/>
            <person name="Forbes L.F."/>
            <person name="Francis C.F."/>
            <person name="Francisco L.F."/>
            <person name="Fu Q.F."/>
            <person name="Garcia-Iii R.G."/>
            <person name="Garrett T.G."/>
            <person name="Gross S.G."/>
            <person name="Gubbala S.G."/>
            <person name="Hirani K.H."/>
            <person name="Hogues M.H."/>
            <person name="Hollins B.H."/>
            <person name="Jackson L.J."/>
            <person name="Javaid M.J."/>
            <person name="Jhangiani S.J."/>
            <person name="Johnson A.J."/>
            <person name="Johnson B.J."/>
            <person name="Jones J.J."/>
            <person name="Joshi V.J."/>
            <person name="Kalu J.K."/>
            <person name="Khan N.K."/>
            <person name="Korchina V.K."/>
            <person name="Kovar C.K."/>
            <person name="Lago L.L."/>
            <person name="Lara F.L."/>
            <person name="Le T.-K.L."/>
            <person name="Lee S.L."/>
            <person name="Legall-Iii F.L."/>
            <person name="Lemon S.L."/>
            <person name="Liu J.L."/>
            <person name="Liu Y.-S.L."/>
            <person name="Liyanage D.L."/>
            <person name="Lopez J.L."/>
            <person name="Lorensuhewa L.L."/>
            <person name="Mata R.M."/>
            <person name="Mathew T.M."/>
            <person name="Mercado C.M."/>
            <person name="Mercado I.M."/>
            <person name="Morales K.M."/>
            <person name="Morgan M.M."/>
            <person name="Munidasa M.M."/>
            <person name="Ngo D.N."/>
            <person name="Nguyen L.N."/>
            <person name="Nguyen T.N."/>
            <person name="Nguyen N.N."/>
            <person name="Obregon M.O."/>
            <person name="Okwuonu G.O."/>
            <person name="Ongeri F.O."/>
            <person name="Onwere C.O."/>
            <person name="Osifeso I.O."/>
            <person name="Parra A.P."/>
            <person name="Patil S.P."/>
            <person name="Perez A.P."/>
            <person name="Perez Y.P."/>
            <person name="Pham C.P."/>
            <person name="Pu L.-L.P."/>
            <person name="Puazo M.P."/>
            <person name="Quiroz J.Q."/>
            <person name="Rouhana J.R."/>
            <person name="Ruiz M.R."/>
            <person name="Ruiz S.-J.R."/>
            <person name="Saada N.S."/>
            <person name="Santibanez J.S."/>
            <person name="Scheel M.S."/>
            <person name="Schneider B.S."/>
            <person name="Simmons D.S."/>
            <person name="Sisson I.S."/>
            <person name="Tang L.-Y.T."/>
            <person name="Thornton R.T."/>
            <person name="Tisius J.T."/>
            <person name="Toledanes G.T."/>
            <person name="Trejos Z.T."/>
            <person name="Usmani K.U."/>
            <person name="Varghese R.V."/>
            <person name="Vattathil S.V."/>
            <person name="Vee V.V."/>
            <person name="Walker D.W."/>
            <person name="Weissenberger G.W."/>
            <person name="White C.W."/>
            <person name="Williams A.W."/>
            <person name="Woodworth J.W."/>
            <person name="Wright R.W."/>
            <person name="Zhu Y.Z."/>
            <person name="Han Y.H."/>
            <person name="Newsham I.N."/>
            <person name="Nazareth L.N."/>
            <person name="Worley K.W."/>
            <person name="Muzny D.M."/>
            <person name="Rogers J.R."/>
            <person name="Gibbs R.G."/>
        </authorList>
    </citation>
    <scope>NUCLEOTIDE SEQUENCE [LARGE SCALE GENOMIC DNA]</scope>
</reference>
<protein>
    <submittedName>
        <fullName evidence="1">Uncharacterized protein</fullName>
    </submittedName>
</protein>
<dbReference type="Ensembl" id="ENSPANT00000079914.1">
    <property type="protein sequence ID" value="ENSPANP00000048221.1"/>
    <property type="gene ID" value="ENSPANG00000049160.1"/>
</dbReference>
<evidence type="ECO:0000313" key="2">
    <source>
        <dbReference type="Proteomes" id="UP000028761"/>
    </source>
</evidence>
<dbReference type="Proteomes" id="UP000028761">
    <property type="component" value="Chromosome 3"/>
</dbReference>
<dbReference type="AlphaFoldDB" id="A0A8I5N6A1"/>
<accession>A0A8I5N6A1</accession>
<dbReference type="PANTHER" id="PTHR46254">
    <property type="entry name" value="PROTEIN GVQW1-RELATED"/>
    <property type="match status" value="1"/>
</dbReference>
<reference evidence="1" key="2">
    <citation type="submission" date="2025-08" db="UniProtKB">
        <authorList>
            <consortium name="Ensembl"/>
        </authorList>
    </citation>
    <scope>IDENTIFICATION</scope>
</reference>
<sequence length="199" mass="21200">MGPGRGGGSVLPAALPVGRGSSARPHRLFTHPAVRVRLLASLQRSSRRFLFFGRRGARPAGLRVPAGGGRQAAGGSRHARQGVPAASELAWGCRPPPAGPSGSSGTAGLTGEMEFRSCCPAGVQWHRLGSLQPLPPRFKRFSCLSLPNSWDYRHPPPCLVKFCILVETGFHHVGQAGFLSFNSIALLQDEPQKTPPDTR</sequence>
<organism evidence="1 2">
    <name type="scientific">Papio anubis</name>
    <name type="common">Olive baboon</name>
    <dbReference type="NCBI Taxonomy" id="9555"/>
    <lineage>
        <taxon>Eukaryota</taxon>
        <taxon>Metazoa</taxon>
        <taxon>Chordata</taxon>
        <taxon>Craniata</taxon>
        <taxon>Vertebrata</taxon>
        <taxon>Euteleostomi</taxon>
        <taxon>Mammalia</taxon>
        <taxon>Eutheria</taxon>
        <taxon>Euarchontoglires</taxon>
        <taxon>Primates</taxon>
        <taxon>Haplorrhini</taxon>
        <taxon>Catarrhini</taxon>
        <taxon>Cercopithecidae</taxon>
        <taxon>Cercopithecinae</taxon>
        <taxon>Papio</taxon>
    </lineage>
</organism>
<proteinExistence type="predicted"/>
<evidence type="ECO:0000313" key="1">
    <source>
        <dbReference type="Ensembl" id="ENSPANP00000048221.1"/>
    </source>
</evidence>
<dbReference type="GeneTree" id="ENSGT00940000164709"/>